<gene>
    <name evidence="2" type="ORF">PAA8504_02902</name>
</gene>
<evidence type="ECO:0000313" key="2">
    <source>
        <dbReference type="EMBL" id="SPJ25059.1"/>
    </source>
</evidence>
<dbReference type="RefSeq" id="WP_108894872.1">
    <property type="nucleotide sequence ID" value="NZ_ONZF01000007.1"/>
</dbReference>
<sequence>MSEWIGPLISAVAVIASVVVGAWLSRSSARQQAQAAREEKAEDRLWQFRKDAYTAILAKLAEAAREQERIATGYHESEHPDAYDASKDRRERDAVVWSAWSACREQFERNRLVISPEFTEAFKAIRKELAAIDEDQLPPVLADQIEEAFSGGHRRLLSVALAEIRPSEQR</sequence>
<evidence type="ECO:0000313" key="3">
    <source>
        <dbReference type="Proteomes" id="UP000244912"/>
    </source>
</evidence>
<dbReference type="AlphaFoldDB" id="A0A2R8BY54"/>
<dbReference type="EMBL" id="ONZF01000007">
    <property type="protein sequence ID" value="SPJ25059.1"/>
    <property type="molecule type" value="Genomic_DNA"/>
</dbReference>
<keyword evidence="1" id="KW-0812">Transmembrane</keyword>
<feature type="transmembrane region" description="Helical" evidence="1">
    <location>
        <begin position="6"/>
        <end position="24"/>
    </location>
</feature>
<evidence type="ECO:0000256" key="1">
    <source>
        <dbReference type="SAM" id="Phobius"/>
    </source>
</evidence>
<keyword evidence="3" id="KW-1185">Reference proteome</keyword>
<proteinExistence type="predicted"/>
<organism evidence="2 3">
    <name type="scientific">Palleronia abyssalis</name>
    <dbReference type="NCBI Taxonomy" id="1501240"/>
    <lineage>
        <taxon>Bacteria</taxon>
        <taxon>Pseudomonadati</taxon>
        <taxon>Pseudomonadota</taxon>
        <taxon>Alphaproteobacteria</taxon>
        <taxon>Rhodobacterales</taxon>
        <taxon>Roseobacteraceae</taxon>
        <taxon>Palleronia</taxon>
    </lineage>
</organism>
<keyword evidence="1" id="KW-1133">Transmembrane helix</keyword>
<dbReference type="Proteomes" id="UP000244912">
    <property type="component" value="Unassembled WGS sequence"/>
</dbReference>
<reference evidence="2 3" key="1">
    <citation type="submission" date="2018-03" db="EMBL/GenBank/DDBJ databases">
        <authorList>
            <person name="Keele B.F."/>
        </authorList>
    </citation>
    <scope>NUCLEOTIDE SEQUENCE [LARGE SCALE GENOMIC DNA]</scope>
    <source>
        <strain evidence="2 3">CECT 8504</strain>
    </source>
</reference>
<keyword evidence="1" id="KW-0472">Membrane</keyword>
<name>A0A2R8BY54_9RHOB</name>
<protein>
    <submittedName>
        <fullName evidence="2">Uncharacterized protein</fullName>
    </submittedName>
</protein>
<accession>A0A2R8BY54</accession>